<feature type="region of interest" description="Disordered" evidence="1">
    <location>
        <begin position="81"/>
        <end position="101"/>
    </location>
</feature>
<proteinExistence type="predicted"/>
<evidence type="ECO:0000313" key="3">
    <source>
        <dbReference type="WBParaSite" id="Pan_g15559.t1"/>
    </source>
</evidence>
<dbReference type="Proteomes" id="UP000492821">
    <property type="component" value="Unassembled WGS sequence"/>
</dbReference>
<feature type="compositionally biased region" description="Polar residues" evidence="1">
    <location>
        <begin position="27"/>
        <end position="41"/>
    </location>
</feature>
<organism evidence="2 3">
    <name type="scientific">Panagrellus redivivus</name>
    <name type="common">Microworm</name>
    <dbReference type="NCBI Taxonomy" id="6233"/>
    <lineage>
        <taxon>Eukaryota</taxon>
        <taxon>Metazoa</taxon>
        <taxon>Ecdysozoa</taxon>
        <taxon>Nematoda</taxon>
        <taxon>Chromadorea</taxon>
        <taxon>Rhabditida</taxon>
        <taxon>Tylenchina</taxon>
        <taxon>Panagrolaimomorpha</taxon>
        <taxon>Panagrolaimoidea</taxon>
        <taxon>Panagrolaimidae</taxon>
        <taxon>Panagrellus</taxon>
    </lineage>
</organism>
<feature type="compositionally biased region" description="Basic and acidic residues" evidence="1">
    <location>
        <begin position="42"/>
        <end position="54"/>
    </location>
</feature>
<feature type="region of interest" description="Disordered" evidence="1">
    <location>
        <begin position="1"/>
        <end position="61"/>
    </location>
</feature>
<evidence type="ECO:0000313" key="2">
    <source>
        <dbReference type="Proteomes" id="UP000492821"/>
    </source>
</evidence>
<accession>A0A7E4V2U4</accession>
<reference evidence="2" key="1">
    <citation type="journal article" date="2013" name="Genetics">
        <title>The draft genome and transcriptome of Panagrellus redivivus are shaped by the harsh demands of a free-living lifestyle.</title>
        <authorList>
            <person name="Srinivasan J."/>
            <person name="Dillman A.R."/>
            <person name="Macchietto M.G."/>
            <person name="Heikkinen L."/>
            <person name="Lakso M."/>
            <person name="Fracchia K.M."/>
            <person name="Antoshechkin I."/>
            <person name="Mortazavi A."/>
            <person name="Wong G."/>
            <person name="Sternberg P.W."/>
        </authorList>
    </citation>
    <scope>NUCLEOTIDE SEQUENCE [LARGE SCALE GENOMIC DNA]</scope>
    <source>
        <strain evidence="2">MT8872</strain>
    </source>
</reference>
<sequence>MSGLINGPSTRDQTGWAKVRGLRREASTGQGSQRRNVTIPNSDRKANWKAERGKSTPNSVYNLQRETAREFRKQDVAISMARAGMARSPGTSTEASRGKPNKCAKSLMDITVLAFRGTKSYDHEARSPRFDSRLPNGLLIASGQSFARASLVKEVVFTQCGTLTHRKLANKYISDFVNTYKKQAKKATNKPAAYESYDSRRLFVVNNVYKHLASDKTTAAESSCELPFYGNAVV</sequence>
<name>A0A7E4V2U4_PANRE</name>
<keyword evidence="2" id="KW-1185">Reference proteome</keyword>
<evidence type="ECO:0000256" key="1">
    <source>
        <dbReference type="SAM" id="MobiDB-lite"/>
    </source>
</evidence>
<reference evidence="3" key="2">
    <citation type="submission" date="2020-10" db="UniProtKB">
        <authorList>
            <consortium name="WormBaseParasite"/>
        </authorList>
    </citation>
    <scope>IDENTIFICATION</scope>
</reference>
<dbReference type="AlphaFoldDB" id="A0A7E4V2U4"/>
<dbReference type="WBParaSite" id="Pan_g15559.t1">
    <property type="protein sequence ID" value="Pan_g15559.t1"/>
    <property type="gene ID" value="Pan_g15559"/>
</dbReference>
<protein>
    <submittedName>
        <fullName evidence="3">Uncharacterized protein</fullName>
    </submittedName>
</protein>